<evidence type="ECO:0000256" key="5">
    <source>
        <dbReference type="ARBA" id="ARBA00022702"/>
    </source>
</evidence>
<evidence type="ECO:0000256" key="7">
    <source>
        <dbReference type="SAM" id="SignalP"/>
    </source>
</evidence>
<evidence type="ECO:0000313" key="10">
    <source>
        <dbReference type="Proteomes" id="UP000261640"/>
    </source>
</evidence>
<evidence type="ECO:0000256" key="2">
    <source>
        <dbReference type="ARBA" id="ARBA00004613"/>
    </source>
</evidence>
<dbReference type="STRING" id="205130.ENSMAMP00000017181"/>
<dbReference type="GO" id="GO:0005179">
    <property type="term" value="F:hormone activity"/>
    <property type="evidence" value="ECO:0007669"/>
    <property type="project" value="UniProtKB-KW"/>
</dbReference>
<accession>A0A3Q3M3G9</accession>
<feature type="chain" id="PRO_5018730701" evidence="7">
    <location>
        <begin position="24"/>
        <end position="108"/>
    </location>
</feature>
<dbReference type="GeneTree" id="ENSGT00940000177127"/>
<reference evidence="9" key="2">
    <citation type="submission" date="2025-09" db="UniProtKB">
        <authorList>
            <consortium name="Ensembl"/>
        </authorList>
    </citation>
    <scope>IDENTIFICATION</scope>
</reference>
<dbReference type="Pfam" id="PF03002">
    <property type="entry name" value="Somatostatin"/>
    <property type="match status" value="1"/>
</dbReference>
<dbReference type="Proteomes" id="UP000261640">
    <property type="component" value="Unplaced"/>
</dbReference>
<evidence type="ECO:0000259" key="8">
    <source>
        <dbReference type="Pfam" id="PF03002"/>
    </source>
</evidence>
<dbReference type="GO" id="GO:0005576">
    <property type="term" value="C:extracellular region"/>
    <property type="evidence" value="ECO:0007669"/>
    <property type="project" value="UniProtKB-SubCell"/>
</dbReference>
<dbReference type="AlphaFoldDB" id="A0A3Q3M3G9"/>
<keyword evidence="7" id="KW-0732">Signal</keyword>
<dbReference type="InParanoid" id="A0A3Q3M3G9"/>
<organism evidence="9 10">
    <name type="scientific">Mastacembelus armatus</name>
    <name type="common">zig-zag eel</name>
    <dbReference type="NCBI Taxonomy" id="205130"/>
    <lineage>
        <taxon>Eukaryota</taxon>
        <taxon>Metazoa</taxon>
        <taxon>Chordata</taxon>
        <taxon>Craniata</taxon>
        <taxon>Vertebrata</taxon>
        <taxon>Euteleostomi</taxon>
        <taxon>Actinopterygii</taxon>
        <taxon>Neopterygii</taxon>
        <taxon>Teleostei</taxon>
        <taxon>Neoteleostei</taxon>
        <taxon>Acanthomorphata</taxon>
        <taxon>Anabantaria</taxon>
        <taxon>Synbranchiformes</taxon>
        <taxon>Mastacembelidae</taxon>
        <taxon>Mastacembelus</taxon>
    </lineage>
</organism>
<dbReference type="GeneID" id="113134156"/>
<keyword evidence="10" id="KW-1185">Reference proteome</keyword>
<dbReference type="InterPro" id="IPR018142">
    <property type="entry name" value="Somatostatin/Cortistatin_C"/>
</dbReference>
<proteinExistence type="inferred from homology"/>
<evidence type="ECO:0000256" key="6">
    <source>
        <dbReference type="ARBA" id="ARBA00023157"/>
    </source>
</evidence>
<evidence type="ECO:0000256" key="4">
    <source>
        <dbReference type="ARBA" id="ARBA00022525"/>
    </source>
</evidence>
<evidence type="ECO:0000256" key="3">
    <source>
        <dbReference type="ARBA" id="ARBA00008327"/>
    </source>
</evidence>
<feature type="signal peptide" evidence="7">
    <location>
        <begin position="1"/>
        <end position="23"/>
    </location>
</feature>
<reference evidence="9" key="1">
    <citation type="submission" date="2025-08" db="UniProtKB">
        <authorList>
            <consortium name="Ensembl"/>
        </authorList>
    </citation>
    <scope>IDENTIFICATION</scope>
</reference>
<protein>
    <submittedName>
        <fullName evidence="9">Somatostatin-1-like</fullName>
    </submittedName>
</protein>
<dbReference type="OrthoDB" id="8519032at2759"/>
<sequence length="108" mass="12220">MSQGLCILALLCFAVCVVENTESEPGFKDLQLRQGSLSWLNKLQNKLESTKILSLIDLLHTVFKSENGIVLREPKQEKNRRGLGSGNTTHAQRRPGCRVFFWKSWTAC</sequence>
<dbReference type="Ensembl" id="ENSMAMT00000017644.2">
    <property type="protein sequence ID" value="ENSMAMP00000017181.1"/>
    <property type="gene ID" value="ENSMAMG00000011637.2"/>
</dbReference>
<feature type="domain" description="Somatostatin/Cortistatin C-terminal" evidence="8">
    <location>
        <begin position="92"/>
        <end position="108"/>
    </location>
</feature>
<comment type="subcellular location">
    <subcellularLocation>
        <location evidence="2">Secreted</location>
    </subcellularLocation>
</comment>
<evidence type="ECO:0000313" key="9">
    <source>
        <dbReference type="Ensembl" id="ENSMAMP00000017181.1"/>
    </source>
</evidence>
<keyword evidence="5" id="KW-0372">Hormone</keyword>
<comment type="function">
    <text evidence="1">Somatostatin inhibits the release of somatotropin.</text>
</comment>
<keyword evidence="6" id="KW-1015">Disulfide bond</keyword>
<name>A0A3Q3M3G9_9TELE</name>
<keyword evidence="4" id="KW-0964">Secreted</keyword>
<comment type="similarity">
    <text evidence="3">Belongs to the somatostatin family.</text>
</comment>
<dbReference type="RefSeq" id="XP_026169180.1">
    <property type="nucleotide sequence ID" value="XM_026313395.1"/>
</dbReference>
<evidence type="ECO:0000256" key="1">
    <source>
        <dbReference type="ARBA" id="ARBA00003524"/>
    </source>
</evidence>